<dbReference type="Pfam" id="PF04471">
    <property type="entry name" value="Mrr_cat"/>
    <property type="match status" value="1"/>
</dbReference>
<dbReference type="Proteomes" id="UP001570417">
    <property type="component" value="Unassembled WGS sequence"/>
</dbReference>
<dbReference type="InterPro" id="IPR011856">
    <property type="entry name" value="tRNA_endonuc-like_dom_sf"/>
</dbReference>
<feature type="domain" description="Restriction endonuclease type IV Mrr" evidence="1">
    <location>
        <begin position="25"/>
        <end position="133"/>
    </location>
</feature>
<dbReference type="InterPro" id="IPR007560">
    <property type="entry name" value="Restrct_endonuc_IV_Mrr"/>
</dbReference>
<keyword evidence="2" id="KW-0540">Nuclease</keyword>
<gene>
    <name evidence="2" type="ORF">AB4566_21105</name>
</gene>
<protein>
    <submittedName>
        <fullName evidence="2">Restriction endonuclease</fullName>
        <ecNumber evidence="2">3.1.21.-</ecNumber>
    </submittedName>
</protein>
<keyword evidence="2" id="KW-0255">Endonuclease</keyword>
<dbReference type="GO" id="GO:0004519">
    <property type="term" value="F:endonuclease activity"/>
    <property type="evidence" value="ECO:0007669"/>
    <property type="project" value="UniProtKB-KW"/>
</dbReference>
<evidence type="ECO:0000313" key="2">
    <source>
        <dbReference type="EMBL" id="MFA0570755.1"/>
    </source>
</evidence>
<keyword evidence="3" id="KW-1185">Reference proteome</keyword>
<accession>A0ABV4NH14</accession>
<comment type="caution">
    <text evidence="2">The sequence shown here is derived from an EMBL/GenBank/DDBJ whole genome shotgun (WGS) entry which is preliminary data.</text>
</comment>
<dbReference type="Gene3D" id="3.40.1350.10">
    <property type="match status" value="1"/>
</dbReference>
<sequence>MGVLEEALVGRILETSPAYKRDVMEQTIRDLLGAYELEEITGLPPRRGAGDGGFDGVIDISHFDQGGWHAKRAGLNVKVRSSNFTREQLGCFLLDMDREGISIGIIITASHLSPDAKHEFDRKNAQGAVHLIHIRLSDILSGLVQAPNILIGENSLNDVLISNVRDMLSSEE</sequence>
<keyword evidence="2" id="KW-0378">Hydrolase</keyword>
<reference evidence="2 3" key="1">
    <citation type="journal article" date="2024" name="ISME J.">
        <title>Tailless and filamentous prophages are predominant in marine Vibrio.</title>
        <authorList>
            <person name="Steensen K."/>
            <person name="Seneca J."/>
            <person name="Bartlau N."/>
            <person name="Yu X.A."/>
            <person name="Hussain F.A."/>
            <person name="Polz M.F."/>
        </authorList>
    </citation>
    <scope>NUCLEOTIDE SEQUENCE [LARGE SCALE GENOMIC DNA]</scope>
    <source>
        <strain evidence="2 3">10N.222.51.A1</strain>
    </source>
</reference>
<name>A0ABV4NH14_9VIBR</name>
<dbReference type="GO" id="GO:0016787">
    <property type="term" value="F:hydrolase activity"/>
    <property type="evidence" value="ECO:0007669"/>
    <property type="project" value="UniProtKB-KW"/>
</dbReference>
<dbReference type="RefSeq" id="WP_372268467.1">
    <property type="nucleotide sequence ID" value="NZ_JBFRUW010000118.1"/>
</dbReference>
<evidence type="ECO:0000313" key="3">
    <source>
        <dbReference type="Proteomes" id="UP001570417"/>
    </source>
</evidence>
<organism evidence="2 3">
    <name type="scientific">Vibrio gallaecicus</name>
    <dbReference type="NCBI Taxonomy" id="552386"/>
    <lineage>
        <taxon>Bacteria</taxon>
        <taxon>Pseudomonadati</taxon>
        <taxon>Pseudomonadota</taxon>
        <taxon>Gammaproteobacteria</taxon>
        <taxon>Vibrionales</taxon>
        <taxon>Vibrionaceae</taxon>
        <taxon>Vibrio</taxon>
    </lineage>
</organism>
<proteinExistence type="predicted"/>
<evidence type="ECO:0000259" key="1">
    <source>
        <dbReference type="Pfam" id="PF04471"/>
    </source>
</evidence>
<dbReference type="EC" id="3.1.21.-" evidence="2"/>
<dbReference type="EMBL" id="JBFRUW010000118">
    <property type="protein sequence ID" value="MFA0570755.1"/>
    <property type="molecule type" value="Genomic_DNA"/>
</dbReference>